<dbReference type="EMBL" id="CP012199">
    <property type="protein sequence ID" value="AMG73546.1"/>
    <property type="molecule type" value="Genomic_DNA"/>
</dbReference>
<dbReference type="GO" id="GO:0016747">
    <property type="term" value="F:acyltransferase activity, transferring groups other than amino-acyl groups"/>
    <property type="evidence" value="ECO:0007669"/>
    <property type="project" value="InterPro"/>
</dbReference>
<dbReference type="Pfam" id="PF00583">
    <property type="entry name" value="Acetyltransf_1"/>
    <property type="match status" value="1"/>
</dbReference>
<dbReference type="InterPro" id="IPR016181">
    <property type="entry name" value="Acyl_CoA_acyltransferase"/>
</dbReference>
<dbReference type="AlphaFoldDB" id="A0AA86GJV7"/>
<organism evidence="2 3">
    <name type="scientific">Sphingopyxis granuli</name>
    <dbReference type="NCBI Taxonomy" id="267128"/>
    <lineage>
        <taxon>Bacteria</taxon>
        <taxon>Pseudomonadati</taxon>
        <taxon>Pseudomonadota</taxon>
        <taxon>Alphaproteobacteria</taxon>
        <taxon>Sphingomonadales</taxon>
        <taxon>Sphingomonadaceae</taxon>
        <taxon>Sphingopyxis</taxon>
    </lineage>
</organism>
<dbReference type="RefSeq" id="WP_067181516.1">
    <property type="nucleotide sequence ID" value="NZ_CP012199.1"/>
</dbReference>
<dbReference type="KEGG" id="sgi:SGRAN_1153"/>
<evidence type="ECO:0000313" key="3">
    <source>
        <dbReference type="Proteomes" id="UP000058599"/>
    </source>
</evidence>
<evidence type="ECO:0000313" key="2">
    <source>
        <dbReference type="EMBL" id="AMG73546.1"/>
    </source>
</evidence>
<reference evidence="2 3" key="1">
    <citation type="journal article" date="2016" name="BMC Genomics">
        <title>Genomic analysis of the nitrate-respiring Sphingopyxis granuli (formerly Sphingomonas macrogoltabida) strain TFA.</title>
        <authorList>
            <person name="Garcia-Romero I."/>
            <person name="Perez-Pulido A.J."/>
            <person name="Gonzalez-Flores Y.E."/>
            <person name="Reyes-Ramirez F."/>
            <person name="Santero E."/>
            <person name="Floriano B."/>
        </authorList>
    </citation>
    <scope>NUCLEOTIDE SEQUENCE [LARGE SCALE GENOMIC DNA]</scope>
    <source>
        <strain evidence="2 3">TFA</strain>
    </source>
</reference>
<dbReference type="Proteomes" id="UP000058599">
    <property type="component" value="Chromosome"/>
</dbReference>
<gene>
    <name evidence="2" type="ORF">SGRAN_1153</name>
</gene>
<feature type="domain" description="N-acetyltransferase" evidence="1">
    <location>
        <begin position="6"/>
        <end position="169"/>
    </location>
</feature>
<sequence>MSGGAATWRPMRADDLPAVAAMSDTVHGAFTEPLATYAERLALYPQGCHILESRGFEGEGTAIGYLVTHPWRLGAPPKLGAALGALPAEPDSYYLHDIALLPAARGQRAGEAAVALVRNLARAAGLPVIELVAVGGADAYWQRLGFAYAAPGADGPYGPGTFVMRRPVEA</sequence>
<proteinExistence type="predicted"/>
<dbReference type="InterPro" id="IPR000182">
    <property type="entry name" value="GNAT_dom"/>
</dbReference>
<dbReference type="CDD" id="cd04301">
    <property type="entry name" value="NAT_SF"/>
    <property type="match status" value="1"/>
</dbReference>
<accession>A0AA86GJV7</accession>
<protein>
    <submittedName>
        <fullName evidence="2">GCN5-related N-acetyltransferase</fullName>
    </submittedName>
</protein>
<name>A0AA86GJV7_9SPHN</name>
<dbReference type="Gene3D" id="3.40.630.30">
    <property type="match status" value="1"/>
</dbReference>
<dbReference type="SUPFAM" id="SSF55729">
    <property type="entry name" value="Acyl-CoA N-acyltransferases (Nat)"/>
    <property type="match status" value="1"/>
</dbReference>
<keyword evidence="3" id="KW-1185">Reference proteome</keyword>
<evidence type="ECO:0000259" key="1">
    <source>
        <dbReference type="PROSITE" id="PS51186"/>
    </source>
</evidence>
<dbReference type="PROSITE" id="PS51186">
    <property type="entry name" value="GNAT"/>
    <property type="match status" value="1"/>
</dbReference>